<evidence type="ECO:0000313" key="2">
    <source>
        <dbReference type="Proteomes" id="UP000032266"/>
    </source>
</evidence>
<dbReference type="AlphaFoldDB" id="A0A0C5VK56"/>
<evidence type="ECO:0000313" key="1">
    <source>
        <dbReference type="EMBL" id="AJQ95072.1"/>
    </source>
</evidence>
<reference evidence="1 2" key="1">
    <citation type="submission" date="2014-01" db="EMBL/GenBank/DDBJ databases">
        <title>Full genme sequencing of cellulolytic bacterium Gynuella sunshinyii YC6258T gen. nov., sp. nov.</title>
        <authorList>
            <person name="Khan H."/>
            <person name="Chung E.J."/>
            <person name="Chung Y.R."/>
        </authorList>
    </citation>
    <scope>NUCLEOTIDE SEQUENCE [LARGE SCALE GENOMIC DNA]</scope>
    <source>
        <strain evidence="1 2">YC6258</strain>
    </source>
</reference>
<dbReference type="KEGG" id="gsn:YC6258_03034"/>
<organism evidence="1 2">
    <name type="scientific">Gynuella sunshinyii YC6258</name>
    <dbReference type="NCBI Taxonomy" id="1445510"/>
    <lineage>
        <taxon>Bacteria</taxon>
        <taxon>Pseudomonadati</taxon>
        <taxon>Pseudomonadota</taxon>
        <taxon>Gammaproteobacteria</taxon>
        <taxon>Oceanospirillales</taxon>
        <taxon>Saccharospirillaceae</taxon>
        <taxon>Gynuella</taxon>
    </lineage>
</organism>
<name>A0A0C5VK56_9GAMM</name>
<accession>A0A0C5VK56</accession>
<dbReference type="STRING" id="1445510.YC6258_03034"/>
<dbReference type="HOGENOM" id="CLU_3136230_0_0_6"/>
<keyword evidence="2" id="KW-1185">Reference proteome</keyword>
<proteinExistence type="predicted"/>
<protein>
    <submittedName>
        <fullName evidence="1">Uncharacterized protein</fullName>
    </submittedName>
</protein>
<dbReference type="Proteomes" id="UP000032266">
    <property type="component" value="Chromosome"/>
</dbReference>
<sequence>MEQWLPFELNEEEYRTVILWWQESHPKVIESSLSTESWHDWMQEVLESS</sequence>
<dbReference type="EMBL" id="CP007142">
    <property type="protein sequence ID" value="AJQ95072.1"/>
    <property type="molecule type" value="Genomic_DNA"/>
</dbReference>
<gene>
    <name evidence="1" type="ORF">YC6258_03034</name>
</gene>